<sequence length="97" mass="11457">MELYFIINVIYACLIYMTMDHKLISYLEKLTPTTKVFPKGFRMNIYILLCFMGSIMFINDFHRWVTNSPNSLWRYRPYKTDEEQRGVLAADKAGDGS</sequence>
<proteinExistence type="predicted"/>
<organism evidence="2">
    <name type="scientific">marine sediment metagenome</name>
    <dbReference type="NCBI Taxonomy" id="412755"/>
    <lineage>
        <taxon>unclassified sequences</taxon>
        <taxon>metagenomes</taxon>
        <taxon>ecological metagenomes</taxon>
    </lineage>
</organism>
<keyword evidence="1" id="KW-1133">Transmembrane helix</keyword>
<evidence type="ECO:0000256" key="1">
    <source>
        <dbReference type="SAM" id="Phobius"/>
    </source>
</evidence>
<feature type="transmembrane region" description="Helical" evidence="1">
    <location>
        <begin position="45"/>
        <end position="65"/>
    </location>
</feature>
<gene>
    <name evidence="2" type="ORF">LCGC14_2083320</name>
</gene>
<name>A0A0F9EET2_9ZZZZ</name>
<dbReference type="EMBL" id="LAZR01025224">
    <property type="protein sequence ID" value="KKL72598.1"/>
    <property type="molecule type" value="Genomic_DNA"/>
</dbReference>
<feature type="transmembrane region" description="Helical" evidence="1">
    <location>
        <begin position="6"/>
        <end position="24"/>
    </location>
</feature>
<evidence type="ECO:0000313" key="2">
    <source>
        <dbReference type="EMBL" id="KKL72598.1"/>
    </source>
</evidence>
<dbReference type="AlphaFoldDB" id="A0A0F9EET2"/>
<accession>A0A0F9EET2</accession>
<comment type="caution">
    <text evidence="2">The sequence shown here is derived from an EMBL/GenBank/DDBJ whole genome shotgun (WGS) entry which is preliminary data.</text>
</comment>
<keyword evidence="1" id="KW-0812">Transmembrane</keyword>
<protein>
    <submittedName>
        <fullName evidence="2">Uncharacterized protein</fullName>
    </submittedName>
</protein>
<reference evidence="2" key="1">
    <citation type="journal article" date="2015" name="Nature">
        <title>Complex archaea that bridge the gap between prokaryotes and eukaryotes.</title>
        <authorList>
            <person name="Spang A."/>
            <person name="Saw J.H."/>
            <person name="Jorgensen S.L."/>
            <person name="Zaremba-Niedzwiedzka K."/>
            <person name="Martijn J."/>
            <person name="Lind A.E."/>
            <person name="van Eijk R."/>
            <person name="Schleper C."/>
            <person name="Guy L."/>
            <person name="Ettema T.J."/>
        </authorList>
    </citation>
    <scope>NUCLEOTIDE SEQUENCE</scope>
</reference>
<keyword evidence="1" id="KW-0472">Membrane</keyword>